<dbReference type="EMBL" id="CM000647">
    <property type="protein sequence ID" value="EED89474.1"/>
    <property type="molecule type" value="Genomic_DNA"/>
</dbReference>
<feature type="compositionally biased region" description="Low complexity" evidence="1">
    <location>
        <begin position="652"/>
        <end position="673"/>
    </location>
</feature>
<name>B8CAA9_THAPS</name>
<gene>
    <name evidence="2" type="ORF">THAPSDRAFT_24482</name>
</gene>
<dbReference type="HOGENOM" id="CLU_348001_0_0_1"/>
<feature type="region of interest" description="Disordered" evidence="1">
    <location>
        <begin position="746"/>
        <end position="770"/>
    </location>
</feature>
<protein>
    <submittedName>
        <fullName evidence="2">Uncharacterized protein</fullName>
    </submittedName>
</protein>
<accession>B8CAA9</accession>
<dbReference type="RefSeq" id="XP_002293013.1">
    <property type="nucleotide sequence ID" value="XM_002292977.1"/>
</dbReference>
<feature type="region of interest" description="Disordered" evidence="1">
    <location>
        <begin position="1"/>
        <end position="97"/>
    </location>
</feature>
<dbReference type="AlphaFoldDB" id="B8CAA9"/>
<feature type="compositionally biased region" description="Polar residues" evidence="1">
    <location>
        <begin position="404"/>
        <end position="420"/>
    </location>
</feature>
<evidence type="ECO:0000313" key="2">
    <source>
        <dbReference type="EMBL" id="EED89474.1"/>
    </source>
</evidence>
<feature type="compositionally biased region" description="Low complexity" evidence="1">
    <location>
        <begin position="622"/>
        <end position="638"/>
    </location>
</feature>
<feature type="region of interest" description="Disordered" evidence="1">
    <location>
        <begin position="478"/>
        <end position="638"/>
    </location>
</feature>
<feature type="compositionally biased region" description="Polar residues" evidence="1">
    <location>
        <begin position="222"/>
        <end position="232"/>
    </location>
</feature>
<feature type="compositionally biased region" description="Pro residues" evidence="1">
    <location>
        <begin position="12"/>
        <end position="24"/>
    </location>
</feature>
<reference evidence="2 3" key="1">
    <citation type="journal article" date="2004" name="Science">
        <title>The genome of the diatom Thalassiosira pseudonana: ecology, evolution, and metabolism.</title>
        <authorList>
            <person name="Armbrust E.V."/>
            <person name="Berges J.A."/>
            <person name="Bowler C."/>
            <person name="Green B.R."/>
            <person name="Martinez D."/>
            <person name="Putnam N.H."/>
            <person name="Zhou S."/>
            <person name="Allen A.E."/>
            <person name="Apt K.E."/>
            <person name="Bechner M."/>
            <person name="Brzezinski M.A."/>
            <person name="Chaal B.K."/>
            <person name="Chiovitti A."/>
            <person name="Davis A.K."/>
            <person name="Demarest M.S."/>
            <person name="Detter J.C."/>
            <person name="Glavina T."/>
            <person name="Goodstein D."/>
            <person name="Hadi M.Z."/>
            <person name="Hellsten U."/>
            <person name="Hildebrand M."/>
            <person name="Jenkins B.D."/>
            <person name="Jurka J."/>
            <person name="Kapitonov V.V."/>
            <person name="Kroger N."/>
            <person name="Lau W.W."/>
            <person name="Lane T.W."/>
            <person name="Larimer F.W."/>
            <person name="Lippmeier J.C."/>
            <person name="Lucas S."/>
            <person name="Medina M."/>
            <person name="Montsant A."/>
            <person name="Obornik M."/>
            <person name="Parker M.S."/>
            <person name="Palenik B."/>
            <person name="Pazour G.J."/>
            <person name="Richardson P.M."/>
            <person name="Rynearson T.A."/>
            <person name="Saito M.A."/>
            <person name="Schwartz D.C."/>
            <person name="Thamatrakoln K."/>
            <person name="Valentin K."/>
            <person name="Vardi A."/>
            <person name="Wilkerson F.P."/>
            <person name="Rokhsar D.S."/>
        </authorList>
    </citation>
    <scope>NUCLEOTIDE SEQUENCE [LARGE SCALE GENOMIC DNA]</scope>
    <source>
        <strain evidence="2 3">CCMP1335</strain>
    </source>
</reference>
<feature type="region of interest" description="Disordered" evidence="1">
    <location>
        <begin position="167"/>
        <end position="232"/>
    </location>
</feature>
<reference evidence="2 3" key="2">
    <citation type="journal article" date="2008" name="Nature">
        <title>The Phaeodactylum genome reveals the evolutionary history of diatom genomes.</title>
        <authorList>
            <person name="Bowler C."/>
            <person name="Allen A.E."/>
            <person name="Badger J.H."/>
            <person name="Grimwood J."/>
            <person name="Jabbari K."/>
            <person name="Kuo A."/>
            <person name="Maheswari U."/>
            <person name="Martens C."/>
            <person name="Maumus F."/>
            <person name="Otillar R.P."/>
            <person name="Rayko E."/>
            <person name="Salamov A."/>
            <person name="Vandepoele K."/>
            <person name="Beszteri B."/>
            <person name="Gruber A."/>
            <person name="Heijde M."/>
            <person name="Katinka M."/>
            <person name="Mock T."/>
            <person name="Valentin K."/>
            <person name="Verret F."/>
            <person name="Berges J.A."/>
            <person name="Brownlee C."/>
            <person name="Cadoret J.P."/>
            <person name="Chiovitti A."/>
            <person name="Choi C.J."/>
            <person name="Coesel S."/>
            <person name="De Martino A."/>
            <person name="Detter J.C."/>
            <person name="Durkin C."/>
            <person name="Falciatore A."/>
            <person name="Fournet J."/>
            <person name="Haruta M."/>
            <person name="Huysman M.J."/>
            <person name="Jenkins B.D."/>
            <person name="Jiroutova K."/>
            <person name="Jorgensen R.E."/>
            <person name="Joubert Y."/>
            <person name="Kaplan A."/>
            <person name="Kroger N."/>
            <person name="Kroth P.G."/>
            <person name="La Roche J."/>
            <person name="Lindquist E."/>
            <person name="Lommer M."/>
            <person name="Martin-Jezequel V."/>
            <person name="Lopez P.J."/>
            <person name="Lucas S."/>
            <person name="Mangogna M."/>
            <person name="McGinnis K."/>
            <person name="Medlin L.K."/>
            <person name="Montsant A."/>
            <person name="Oudot-Le Secq M.P."/>
            <person name="Napoli C."/>
            <person name="Obornik M."/>
            <person name="Parker M.S."/>
            <person name="Petit J.L."/>
            <person name="Porcel B.M."/>
            <person name="Poulsen N."/>
            <person name="Robison M."/>
            <person name="Rychlewski L."/>
            <person name="Rynearson T.A."/>
            <person name="Schmutz J."/>
            <person name="Shapiro H."/>
            <person name="Siaut M."/>
            <person name="Stanley M."/>
            <person name="Sussman M.R."/>
            <person name="Taylor A.R."/>
            <person name="Vardi A."/>
            <person name="von Dassow P."/>
            <person name="Vyverman W."/>
            <person name="Willis A."/>
            <person name="Wyrwicz L.S."/>
            <person name="Rokhsar D.S."/>
            <person name="Weissenbach J."/>
            <person name="Armbrust E.V."/>
            <person name="Green B.R."/>
            <person name="Van de Peer Y."/>
            <person name="Grigoriev I.V."/>
        </authorList>
    </citation>
    <scope>NUCLEOTIDE SEQUENCE [LARGE SCALE GENOMIC DNA]</scope>
    <source>
        <strain evidence="2 3">CCMP1335</strain>
    </source>
</reference>
<feature type="compositionally biased region" description="Basic and acidic residues" evidence="1">
    <location>
        <begin position="281"/>
        <end position="298"/>
    </location>
</feature>
<dbReference type="Proteomes" id="UP000001449">
    <property type="component" value="Chromosome 12"/>
</dbReference>
<feature type="region of interest" description="Disordered" evidence="1">
    <location>
        <begin position="404"/>
        <end position="451"/>
    </location>
</feature>
<feature type="compositionally biased region" description="Acidic residues" evidence="1">
    <location>
        <begin position="754"/>
        <end position="768"/>
    </location>
</feature>
<feature type="region of interest" description="Disordered" evidence="1">
    <location>
        <begin position="281"/>
        <end position="346"/>
    </location>
</feature>
<feature type="compositionally biased region" description="Polar residues" evidence="1">
    <location>
        <begin position="681"/>
        <end position="694"/>
    </location>
</feature>
<dbReference type="InParanoid" id="B8CAA9"/>
<evidence type="ECO:0000313" key="3">
    <source>
        <dbReference type="Proteomes" id="UP000001449"/>
    </source>
</evidence>
<dbReference type="GeneID" id="7445820"/>
<feature type="compositionally biased region" description="Basic and acidic residues" evidence="1">
    <location>
        <begin position="83"/>
        <end position="92"/>
    </location>
</feature>
<feature type="region of interest" description="Disordered" evidence="1">
    <location>
        <begin position="652"/>
        <end position="716"/>
    </location>
</feature>
<feature type="compositionally biased region" description="Polar residues" evidence="1">
    <location>
        <begin position="707"/>
        <end position="716"/>
    </location>
</feature>
<feature type="compositionally biased region" description="Basic residues" evidence="1">
    <location>
        <begin position="586"/>
        <end position="596"/>
    </location>
</feature>
<proteinExistence type="predicted"/>
<dbReference type="PaxDb" id="35128-Thaps24482"/>
<feature type="compositionally biased region" description="Basic and acidic residues" evidence="1">
    <location>
        <begin position="539"/>
        <end position="570"/>
    </location>
</feature>
<sequence length="811" mass="89281">MTSHRKSHTTTPTPPPITPPPPPPRKTKASRPPPPPFPSPTSKSPRQLTGEELLKSFPPPARPPHKQTDIKKKSRKNSFSSSRIDEAPKQSSDDASLSDVILLESSQSSLQKIHESAASNNGNSSSDRLTDSIYDIVSNTDALINNTDYMLGMLEMTKRLELNSSLINNNNSGESSEGGDIRGMHPRQNVGGQRGSGGERMQNQRGHQCNNAGSRDKPNGRSLVSSMPSMSVRNEMTESEIFKDQNEEGGKGIATTFAMISATDHKSASITNLLPTKRSSFARDRKQVDAAPDNDVKSLSRSQSADESGRIVPPPPPNARIHPNQSNRQQDRHNTHNKRGNNIDSDDMIAMAKRLSDPKNCEIDEPSIIEGASDPQYWKDVRGRPKSKRQMKGSGYVVKANMSTNFSGDLSEGEMSQTSRRNARIHPNQSNRQQDRHNTRNKRGNNIDSDDMIAMAKRLSDPKNCEIDEPSIIEGASDPQYWKDVRGRPKSKRQMKGSGYVVKANMSTNFSGDMSEGETSQTSRRSRGSVNSKRSTGSRKKDPRLEASRKRKEEHEKRKQAILQEKEQNLRELVPMQGSGGSVDRRRPRQIVRRRAVVNSQTQPQQRKIGILTRLRGKKTTHTSSVASNTTATSGGTGFDSSLLSCHLSQQSDSKSIRSNRSSKSSCSRNSLHSTRRRSSCENNSSLLRTQRNGAPQRRNSLERSQHSFTGSLGSNATPLSAAASMFQSQSIPGDIQESCDEVSSCDSSLSLNSEDESLEDEDNDSDESSVALRRATVAEAVQHYNSNNKLEKMASVASGLLRSAKSLVSN</sequence>
<dbReference type="KEGG" id="tps:THAPSDRAFT_24482"/>
<organism evidence="2 3">
    <name type="scientific">Thalassiosira pseudonana</name>
    <name type="common">Marine diatom</name>
    <name type="synonym">Cyclotella nana</name>
    <dbReference type="NCBI Taxonomy" id="35128"/>
    <lineage>
        <taxon>Eukaryota</taxon>
        <taxon>Sar</taxon>
        <taxon>Stramenopiles</taxon>
        <taxon>Ochrophyta</taxon>
        <taxon>Bacillariophyta</taxon>
        <taxon>Coscinodiscophyceae</taxon>
        <taxon>Thalassiosirophycidae</taxon>
        <taxon>Thalassiosirales</taxon>
        <taxon>Thalassiosiraceae</taxon>
        <taxon>Thalassiosira</taxon>
    </lineage>
</organism>
<feature type="compositionally biased region" description="Polar residues" evidence="1">
    <location>
        <begin position="505"/>
        <end position="535"/>
    </location>
</feature>
<evidence type="ECO:0000256" key="1">
    <source>
        <dbReference type="SAM" id="MobiDB-lite"/>
    </source>
</evidence>
<feature type="compositionally biased region" description="Polar residues" evidence="1">
    <location>
        <begin position="201"/>
        <end position="213"/>
    </location>
</feature>
<keyword evidence="3" id="KW-1185">Reference proteome</keyword>